<dbReference type="EMBL" id="UYJE01005993">
    <property type="protein sequence ID" value="VDI42271.1"/>
    <property type="molecule type" value="Genomic_DNA"/>
</dbReference>
<dbReference type="CDD" id="cd00037">
    <property type="entry name" value="CLECT"/>
    <property type="match status" value="1"/>
</dbReference>
<dbReference type="Gene3D" id="3.10.100.10">
    <property type="entry name" value="Mannose-Binding Protein A, subunit A"/>
    <property type="match status" value="1"/>
</dbReference>
<feature type="domain" description="C-type lectin" evidence="2">
    <location>
        <begin position="23"/>
        <end position="139"/>
    </location>
</feature>
<dbReference type="PROSITE" id="PS00615">
    <property type="entry name" value="C_TYPE_LECTIN_1"/>
    <property type="match status" value="1"/>
</dbReference>
<dbReference type="PANTHER" id="PTHR22803">
    <property type="entry name" value="MANNOSE, PHOSPHOLIPASE, LECTIN RECEPTOR RELATED"/>
    <property type="match status" value="1"/>
</dbReference>
<keyword evidence="3" id="KW-0675">Receptor</keyword>
<dbReference type="SMART" id="SM00034">
    <property type="entry name" value="CLECT"/>
    <property type="match status" value="1"/>
</dbReference>
<sequence>MLTTDACAFQNVVCQCKNGWIHHSTSCYYFSDNTKSWDTSSASCQAHHAELAVIETMEENTFIWSEMSKLGGSFWLDGTDEYSEGQWEWASTGDALDYSNWYPGEPNNDGGEDCLMTGGGYKTLWNDGHCESHNKFICEKKLENTIVG</sequence>
<evidence type="ECO:0000313" key="3">
    <source>
        <dbReference type="EMBL" id="VDI42271.1"/>
    </source>
</evidence>
<keyword evidence="4" id="KW-1185">Reference proteome</keyword>
<gene>
    <name evidence="3" type="ORF">MGAL_10B033974</name>
</gene>
<evidence type="ECO:0000259" key="2">
    <source>
        <dbReference type="PROSITE" id="PS50041"/>
    </source>
</evidence>
<comment type="caution">
    <text evidence="3">The sequence shown here is derived from an EMBL/GenBank/DDBJ whole genome shotgun (WGS) entry which is preliminary data.</text>
</comment>
<dbReference type="InterPro" id="IPR018378">
    <property type="entry name" value="C-type_lectin_CS"/>
</dbReference>
<dbReference type="Proteomes" id="UP000596742">
    <property type="component" value="Unassembled WGS sequence"/>
</dbReference>
<keyword evidence="1" id="KW-1015">Disulfide bond</keyword>
<dbReference type="InterPro" id="IPR016187">
    <property type="entry name" value="CTDL_fold"/>
</dbReference>
<dbReference type="Pfam" id="PF00059">
    <property type="entry name" value="Lectin_C"/>
    <property type="match status" value="1"/>
</dbReference>
<organism evidence="3 4">
    <name type="scientific">Mytilus galloprovincialis</name>
    <name type="common">Mediterranean mussel</name>
    <dbReference type="NCBI Taxonomy" id="29158"/>
    <lineage>
        <taxon>Eukaryota</taxon>
        <taxon>Metazoa</taxon>
        <taxon>Spiralia</taxon>
        <taxon>Lophotrochozoa</taxon>
        <taxon>Mollusca</taxon>
        <taxon>Bivalvia</taxon>
        <taxon>Autobranchia</taxon>
        <taxon>Pteriomorphia</taxon>
        <taxon>Mytilida</taxon>
        <taxon>Mytiloidea</taxon>
        <taxon>Mytilidae</taxon>
        <taxon>Mytilinae</taxon>
        <taxon>Mytilus</taxon>
    </lineage>
</organism>
<reference evidence="3" key="1">
    <citation type="submission" date="2018-11" db="EMBL/GenBank/DDBJ databases">
        <authorList>
            <person name="Alioto T."/>
            <person name="Alioto T."/>
        </authorList>
    </citation>
    <scope>NUCLEOTIDE SEQUENCE</scope>
</reference>
<dbReference type="InterPro" id="IPR050111">
    <property type="entry name" value="C-type_lectin/snaclec_domain"/>
</dbReference>
<proteinExistence type="predicted"/>
<accession>A0A8B6EZ64</accession>
<protein>
    <submittedName>
        <fullName evidence="3">Low affinity immunoglobulin epsilon Fc receptor</fullName>
    </submittedName>
</protein>
<dbReference type="InterPro" id="IPR016186">
    <property type="entry name" value="C-type_lectin-like/link_sf"/>
</dbReference>
<dbReference type="AlphaFoldDB" id="A0A8B6EZ64"/>
<evidence type="ECO:0000313" key="4">
    <source>
        <dbReference type="Proteomes" id="UP000596742"/>
    </source>
</evidence>
<dbReference type="PROSITE" id="PS50041">
    <property type="entry name" value="C_TYPE_LECTIN_2"/>
    <property type="match status" value="1"/>
</dbReference>
<dbReference type="InterPro" id="IPR001304">
    <property type="entry name" value="C-type_lectin-like"/>
</dbReference>
<dbReference type="OrthoDB" id="6153286at2759"/>
<name>A0A8B6EZ64_MYTGA</name>
<evidence type="ECO:0000256" key="1">
    <source>
        <dbReference type="ARBA" id="ARBA00023157"/>
    </source>
</evidence>
<dbReference type="SUPFAM" id="SSF56436">
    <property type="entry name" value="C-type lectin-like"/>
    <property type="match status" value="1"/>
</dbReference>